<dbReference type="SMART" id="SM01084">
    <property type="entry name" value="CKS"/>
    <property type="match status" value="1"/>
</dbReference>
<dbReference type="EMBL" id="JAVEPI010000005">
    <property type="protein sequence ID" value="KAK1441929.1"/>
    <property type="molecule type" value="Genomic_DNA"/>
</dbReference>
<dbReference type="GO" id="GO:0051301">
    <property type="term" value="P:cell division"/>
    <property type="evidence" value="ECO:0007669"/>
    <property type="project" value="UniProtKB-UniRule"/>
</dbReference>
<gene>
    <name evidence="2" type="ORF">BgAZ_502610</name>
</gene>
<dbReference type="Pfam" id="PF01111">
    <property type="entry name" value="CKS"/>
    <property type="match status" value="1"/>
</dbReference>
<keyword evidence="3" id="KW-1185">Reference proteome</keyword>
<evidence type="ECO:0000313" key="2">
    <source>
        <dbReference type="EMBL" id="KAK1441929.1"/>
    </source>
</evidence>
<organism evidence="2 3">
    <name type="scientific">Babesia gibsoni</name>
    <dbReference type="NCBI Taxonomy" id="33632"/>
    <lineage>
        <taxon>Eukaryota</taxon>
        <taxon>Sar</taxon>
        <taxon>Alveolata</taxon>
        <taxon>Apicomplexa</taxon>
        <taxon>Aconoidasida</taxon>
        <taxon>Piroplasmida</taxon>
        <taxon>Babesiidae</taxon>
        <taxon>Babesia</taxon>
    </lineage>
</organism>
<keyword evidence="1" id="KW-0132">Cell division</keyword>
<dbReference type="InterPro" id="IPR000789">
    <property type="entry name" value="Cyclin-dep_kinase_reg-sub"/>
</dbReference>
<evidence type="ECO:0000313" key="3">
    <source>
        <dbReference type="Proteomes" id="UP001230268"/>
    </source>
</evidence>
<reference evidence="2" key="1">
    <citation type="submission" date="2023-08" db="EMBL/GenBank/DDBJ databases">
        <title>Draft sequence of the Babesia gibsoni genome.</title>
        <authorList>
            <person name="Yamagishi J.Y."/>
            <person name="Xuan X.X."/>
        </authorList>
    </citation>
    <scope>NUCLEOTIDE SEQUENCE</scope>
    <source>
        <strain evidence="2">Azabu</strain>
    </source>
</reference>
<name>A0AAD8LGT8_BABGI</name>
<sequence length="485" mass="55092">MSQTKSLLSSAIGERKKRGYDGLAMSNKLGGILNCLNQPKVDKTSGADIAVGNKMFDDNLERVVTRKGSVNSGWLGMWKPPMQNPFNMYGTLPSKTRCRDKRKAFSVPPLEDPSDSLRRTTSEISGIIEASKLTKMYGDPTVPPIDVHERRMHMPPSIEMQRISTILSDPKSSRSSYTSSTARSTIDSFRFSDPFDECVIANERAQSCKSLERLLNNLYKITQNGFLSGSLPENPWTNKDHVDAEFIAATLARRRQDNPCLRLMNDLEAIVTLPTRHRRSKDPATLSTMRTARHCNDIMLTCMDTVRGPTGGLDCQRSVRGRLSIPRPLSSNIRQPDFQLTCEEHWLIWNASTETAKATIRRSGIVKRPVVYELNDTFMLTDVNDYASIMTRFGRITYSPKFKDEEYMYRFIIIPKEAQEAVETLSRTSPRQGRLTHTQLSSIPGKRYLTECEVVSQLGIQMSPGWEHFMYFKNGQKELVLRKRL</sequence>
<dbReference type="AlphaFoldDB" id="A0AAD8LGT8"/>
<dbReference type="InterPro" id="IPR036858">
    <property type="entry name" value="Cyclin-dep_kinase_reg-sub_sf"/>
</dbReference>
<keyword evidence="1" id="KW-0131">Cell cycle</keyword>
<accession>A0AAD8LGT8</accession>
<comment type="similarity">
    <text evidence="1">Belongs to the CKS family.</text>
</comment>
<dbReference type="Gene3D" id="3.30.170.10">
    <property type="entry name" value="Cyclin-dependent kinase, regulatory subunit"/>
    <property type="match status" value="1"/>
</dbReference>
<dbReference type="Proteomes" id="UP001230268">
    <property type="component" value="Unassembled WGS sequence"/>
</dbReference>
<protein>
    <recommendedName>
        <fullName evidence="1">Cyclin-dependent kinases regulatory subunit</fullName>
    </recommendedName>
</protein>
<dbReference type="GO" id="GO:0016538">
    <property type="term" value="F:cyclin-dependent protein serine/threonine kinase regulator activity"/>
    <property type="evidence" value="ECO:0007669"/>
    <property type="project" value="InterPro"/>
</dbReference>
<dbReference type="SUPFAM" id="SSF55637">
    <property type="entry name" value="Cell cycle regulatory proteins"/>
    <property type="match status" value="1"/>
</dbReference>
<comment type="caution">
    <text evidence="2">The sequence shown here is derived from an EMBL/GenBank/DDBJ whole genome shotgun (WGS) entry which is preliminary data.</text>
</comment>
<comment type="function">
    <text evidence="1">Binds to the catalytic subunit of the cyclin dependent kinases and is essential for their biological function.</text>
</comment>
<evidence type="ECO:0000256" key="1">
    <source>
        <dbReference type="RuleBase" id="RU311113"/>
    </source>
</evidence>
<proteinExistence type="inferred from homology"/>